<feature type="domain" description="Glucose/Sorbosone dehydrogenase" evidence="2">
    <location>
        <begin position="39"/>
        <end position="372"/>
    </location>
</feature>
<dbReference type="PANTHER" id="PTHR19328:SF75">
    <property type="entry name" value="ALDOSE SUGAR DEHYDROGENASE YLII"/>
    <property type="match status" value="1"/>
</dbReference>
<dbReference type="InterPro" id="IPR011041">
    <property type="entry name" value="Quinoprot_gluc/sorb_DH_b-prop"/>
</dbReference>
<feature type="chain" id="PRO_5022231999" evidence="1">
    <location>
        <begin position="23"/>
        <end position="527"/>
    </location>
</feature>
<evidence type="ECO:0000256" key="1">
    <source>
        <dbReference type="SAM" id="SignalP"/>
    </source>
</evidence>
<sequence precursor="true">MHRSTLLAGLAATLLAWTAAPAAGQAPLTTELFVNGLVSPTDLTFAPGDPTRVFIVEQRGTIQVVENGVTAGAPFLDIRSMVGSGGERGLLGLAFHPDYQTNGRFFVNFTNTGGNTRITEFAVTADPNVADPTVVQFIDSINQDFSNHNGGCLRFGPDGKLYVGMGDGGSGNDPNGRAQDGMQLLGKMLRYDVDIPSPFIPADNPFVGVSTVRDEIWHIGVRNPWRFTFDRMTGDLWIADVGQNAREEVDFIPAGVGGLNLGWRCKEGTRCTGLSGCVCTDTTLIDPIIEYTHGQGCSITGGMIYRGSAIPSLQGTYFYADYCSNRIWSLRYDGTNVLDFMERQTELDPPGSASLSNITAFGEDFDGEIYILSGARAWKIVEDVPPCGYTNFCQAVAGSTGTPAIIAGTGSTSIGANDFGLAAGGVPSNGIGIFFYGPEQTSTTSGLGNLCVAGNASKPLIRIYPAVQADILGSAFLQVDFTAPNQSMGPGAINAGDTLNFQFWFRDNQGGTPSWNFTNGLSAVFCP</sequence>
<keyword evidence="1" id="KW-0732">Signal</keyword>
<dbReference type="RefSeq" id="WP_419191332.1">
    <property type="nucleotide sequence ID" value="NZ_CP036434.1"/>
</dbReference>
<evidence type="ECO:0000313" key="3">
    <source>
        <dbReference type="EMBL" id="QDV07161.1"/>
    </source>
</evidence>
<dbReference type="InterPro" id="IPR011042">
    <property type="entry name" value="6-blade_b-propeller_TolB-like"/>
</dbReference>
<dbReference type="Pfam" id="PF07995">
    <property type="entry name" value="GSDH"/>
    <property type="match status" value="1"/>
</dbReference>
<organism evidence="3 4">
    <name type="scientific">Saltatorellus ferox</name>
    <dbReference type="NCBI Taxonomy" id="2528018"/>
    <lineage>
        <taxon>Bacteria</taxon>
        <taxon>Pseudomonadati</taxon>
        <taxon>Planctomycetota</taxon>
        <taxon>Planctomycetia</taxon>
        <taxon>Planctomycetia incertae sedis</taxon>
        <taxon>Saltatorellus</taxon>
    </lineage>
</organism>
<gene>
    <name evidence="3" type="primary">yliI_1</name>
    <name evidence="3" type="ORF">Poly30_26800</name>
</gene>
<keyword evidence="4" id="KW-1185">Reference proteome</keyword>
<name>A0A518EST7_9BACT</name>
<dbReference type="Gene3D" id="2.120.10.30">
    <property type="entry name" value="TolB, C-terminal domain"/>
    <property type="match status" value="1"/>
</dbReference>
<dbReference type="EMBL" id="CP036434">
    <property type="protein sequence ID" value="QDV07161.1"/>
    <property type="molecule type" value="Genomic_DNA"/>
</dbReference>
<dbReference type="Proteomes" id="UP000320390">
    <property type="component" value="Chromosome"/>
</dbReference>
<keyword evidence="3" id="KW-0560">Oxidoreductase</keyword>
<protein>
    <submittedName>
        <fullName evidence="3">Soluble aldose sugar dehydrogenase YliI</fullName>
        <ecNumber evidence="3">1.1.5.-</ecNumber>
    </submittedName>
</protein>
<dbReference type="AlphaFoldDB" id="A0A518EST7"/>
<dbReference type="InterPro" id="IPR012938">
    <property type="entry name" value="Glc/Sorbosone_DH"/>
</dbReference>
<dbReference type="GO" id="GO:0016491">
    <property type="term" value="F:oxidoreductase activity"/>
    <property type="evidence" value="ECO:0007669"/>
    <property type="project" value="UniProtKB-KW"/>
</dbReference>
<feature type="signal peptide" evidence="1">
    <location>
        <begin position="1"/>
        <end position="22"/>
    </location>
</feature>
<dbReference type="SUPFAM" id="SSF50952">
    <property type="entry name" value="Soluble quinoprotein glucose dehydrogenase"/>
    <property type="match status" value="1"/>
</dbReference>
<evidence type="ECO:0000313" key="4">
    <source>
        <dbReference type="Proteomes" id="UP000320390"/>
    </source>
</evidence>
<proteinExistence type="predicted"/>
<evidence type="ECO:0000259" key="2">
    <source>
        <dbReference type="Pfam" id="PF07995"/>
    </source>
</evidence>
<dbReference type="EC" id="1.1.5.-" evidence="3"/>
<accession>A0A518EST7</accession>
<reference evidence="3 4" key="1">
    <citation type="submission" date="2019-02" db="EMBL/GenBank/DDBJ databases">
        <title>Deep-cultivation of Planctomycetes and their phenomic and genomic characterization uncovers novel biology.</title>
        <authorList>
            <person name="Wiegand S."/>
            <person name="Jogler M."/>
            <person name="Boedeker C."/>
            <person name="Pinto D."/>
            <person name="Vollmers J."/>
            <person name="Rivas-Marin E."/>
            <person name="Kohn T."/>
            <person name="Peeters S.H."/>
            <person name="Heuer A."/>
            <person name="Rast P."/>
            <person name="Oberbeckmann S."/>
            <person name="Bunk B."/>
            <person name="Jeske O."/>
            <person name="Meyerdierks A."/>
            <person name="Storesund J.E."/>
            <person name="Kallscheuer N."/>
            <person name="Luecker S."/>
            <person name="Lage O.M."/>
            <person name="Pohl T."/>
            <person name="Merkel B.J."/>
            <person name="Hornburger P."/>
            <person name="Mueller R.-W."/>
            <person name="Bruemmer F."/>
            <person name="Labrenz M."/>
            <person name="Spormann A.M."/>
            <person name="Op den Camp H."/>
            <person name="Overmann J."/>
            <person name="Amann R."/>
            <person name="Jetten M.S.M."/>
            <person name="Mascher T."/>
            <person name="Medema M.H."/>
            <person name="Devos D.P."/>
            <person name="Kaster A.-K."/>
            <person name="Ovreas L."/>
            <person name="Rohde M."/>
            <person name="Galperin M.Y."/>
            <person name="Jogler C."/>
        </authorList>
    </citation>
    <scope>NUCLEOTIDE SEQUENCE [LARGE SCALE GENOMIC DNA]</scope>
    <source>
        <strain evidence="3 4">Poly30</strain>
    </source>
</reference>
<dbReference type="PANTHER" id="PTHR19328">
    <property type="entry name" value="HEDGEHOG-INTERACTING PROTEIN"/>
    <property type="match status" value="1"/>
</dbReference>